<dbReference type="AlphaFoldDB" id="A0A1P8MZ61"/>
<accession>A0A1P8MZ61</accession>
<dbReference type="OrthoDB" id="7874348at2"/>
<protein>
    <submittedName>
        <fullName evidence="2">Dihydrodipicolinate reductase</fullName>
    </submittedName>
</protein>
<proteinExistence type="predicted"/>
<dbReference type="KEGG" id="tom:BWR18_18020"/>
<feature type="signal peptide" evidence="1">
    <location>
        <begin position="1"/>
        <end position="19"/>
    </location>
</feature>
<dbReference type="EMBL" id="CP019312">
    <property type="protein sequence ID" value="APX13366.1"/>
    <property type="molecule type" value="Genomic_DNA"/>
</dbReference>
<keyword evidence="3" id="KW-1185">Reference proteome</keyword>
<keyword evidence="1" id="KW-0732">Signal</keyword>
<evidence type="ECO:0000313" key="2">
    <source>
        <dbReference type="EMBL" id="APX13366.1"/>
    </source>
</evidence>
<gene>
    <name evidence="2" type="ORF">BWR18_18020</name>
</gene>
<feature type="chain" id="PRO_5012794863" evidence="1">
    <location>
        <begin position="20"/>
        <end position="117"/>
    </location>
</feature>
<sequence length="117" mass="12990">MRLICLVAAAALSATSAMADLVKVDNQNRFVQLVNGKTLTRPFVKLNVTPDGRIEGRGARWDVEGTWSWQNGYFCRDLFWGGDPLGYNCQEVQATADGRIKFTSDRGAGDSAMFRLR</sequence>
<dbReference type="STRING" id="299262.BWR18_18020"/>
<evidence type="ECO:0000313" key="3">
    <source>
        <dbReference type="Proteomes" id="UP000186336"/>
    </source>
</evidence>
<reference evidence="2 3" key="1">
    <citation type="submission" date="2017-01" db="EMBL/GenBank/DDBJ databases">
        <title>Complete genome of Tateyamaria omphalii DOK1-4 isolated from seawater in Dokdo.</title>
        <authorList>
            <person name="Kim J.H."/>
            <person name="Chi W.-J."/>
        </authorList>
    </citation>
    <scope>NUCLEOTIDE SEQUENCE [LARGE SCALE GENOMIC DNA]</scope>
    <source>
        <strain evidence="2 3">DOK1-4</strain>
    </source>
</reference>
<dbReference type="Proteomes" id="UP000186336">
    <property type="component" value="Chromosome"/>
</dbReference>
<evidence type="ECO:0000256" key="1">
    <source>
        <dbReference type="SAM" id="SignalP"/>
    </source>
</evidence>
<dbReference type="RefSeq" id="WP_076629800.1">
    <property type="nucleotide sequence ID" value="NZ_CP019312.1"/>
</dbReference>
<organism evidence="2 3">
    <name type="scientific">Tateyamaria omphalii</name>
    <dbReference type="NCBI Taxonomy" id="299262"/>
    <lineage>
        <taxon>Bacteria</taxon>
        <taxon>Pseudomonadati</taxon>
        <taxon>Pseudomonadota</taxon>
        <taxon>Alphaproteobacteria</taxon>
        <taxon>Rhodobacterales</taxon>
        <taxon>Roseobacteraceae</taxon>
        <taxon>Tateyamaria</taxon>
    </lineage>
</organism>
<name>A0A1P8MZ61_9RHOB</name>